<accession>A0A319CIR7</accession>
<sequence length="90" mass="10286">MRMGKTPRSVLQRTPQLVSLLIGLSYLLSVFHTGPRLATRLIPVPGGRQHNLPLQDERFIDHDSSKSCETMPVARTLQMQRSDSKGRRYR</sequence>
<dbReference type="Proteomes" id="UP000248340">
    <property type="component" value="Unassembled WGS sequence"/>
</dbReference>
<reference evidence="1 2" key="1">
    <citation type="submission" date="2016-12" db="EMBL/GenBank/DDBJ databases">
        <title>The genomes of Aspergillus section Nigri reveals drivers in fungal speciation.</title>
        <authorList>
            <consortium name="DOE Joint Genome Institute"/>
            <person name="Vesth T.C."/>
            <person name="Nybo J."/>
            <person name="Theobald S."/>
            <person name="Brandl J."/>
            <person name="Frisvad J.C."/>
            <person name="Nielsen K.F."/>
            <person name="Lyhne E.K."/>
            <person name="Kogle M.E."/>
            <person name="Kuo A."/>
            <person name="Riley R."/>
            <person name="Clum A."/>
            <person name="Nolan M."/>
            <person name="Lipzen A."/>
            <person name="Salamov A."/>
            <person name="Henrissat B."/>
            <person name="Wiebenga A."/>
            <person name="De Vries R.P."/>
            <person name="Grigoriev I.V."/>
            <person name="Mortensen U.H."/>
            <person name="Andersen M.R."/>
            <person name="Baker S.E."/>
        </authorList>
    </citation>
    <scope>NUCLEOTIDE SEQUENCE [LARGE SCALE GENOMIC DNA]</scope>
    <source>
        <strain evidence="1 2">CBS 121591</strain>
    </source>
</reference>
<dbReference type="RefSeq" id="XP_025495796.1">
    <property type="nucleotide sequence ID" value="XM_025634280.1"/>
</dbReference>
<protein>
    <submittedName>
        <fullName evidence="1">Uncharacterized protein</fullName>
    </submittedName>
</protein>
<proteinExistence type="predicted"/>
<evidence type="ECO:0000313" key="1">
    <source>
        <dbReference type="EMBL" id="PYH85596.1"/>
    </source>
</evidence>
<dbReference type="EMBL" id="KZ821679">
    <property type="protein sequence ID" value="PYH85596.1"/>
    <property type="molecule type" value="Genomic_DNA"/>
</dbReference>
<dbReference type="GeneID" id="37137021"/>
<evidence type="ECO:0000313" key="2">
    <source>
        <dbReference type="Proteomes" id="UP000248340"/>
    </source>
</evidence>
<organism evidence="1 2">
    <name type="scientific">Aspergillus uvarum CBS 121591</name>
    <dbReference type="NCBI Taxonomy" id="1448315"/>
    <lineage>
        <taxon>Eukaryota</taxon>
        <taxon>Fungi</taxon>
        <taxon>Dikarya</taxon>
        <taxon>Ascomycota</taxon>
        <taxon>Pezizomycotina</taxon>
        <taxon>Eurotiomycetes</taxon>
        <taxon>Eurotiomycetidae</taxon>
        <taxon>Eurotiales</taxon>
        <taxon>Aspergillaceae</taxon>
        <taxon>Aspergillus</taxon>
        <taxon>Aspergillus subgen. Circumdati</taxon>
    </lineage>
</organism>
<dbReference type="VEuPathDB" id="FungiDB:BO82DRAFT_350915"/>
<name>A0A319CIR7_9EURO</name>
<dbReference type="AlphaFoldDB" id="A0A319CIR7"/>
<keyword evidence="2" id="KW-1185">Reference proteome</keyword>
<gene>
    <name evidence="1" type="ORF">BO82DRAFT_350915</name>
</gene>